<feature type="transmembrane region" description="Helical" evidence="6">
    <location>
        <begin position="360"/>
        <end position="378"/>
    </location>
</feature>
<feature type="transmembrane region" description="Helical" evidence="6">
    <location>
        <begin position="197"/>
        <end position="219"/>
    </location>
</feature>
<feature type="transmembrane region" description="Helical" evidence="6">
    <location>
        <begin position="384"/>
        <end position="410"/>
    </location>
</feature>
<feature type="transmembrane region" description="Helical" evidence="6">
    <location>
        <begin position="133"/>
        <end position="153"/>
    </location>
</feature>
<dbReference type="NCBIfam" id="TIGR00800">
    <property type="entry name" value="ncs1"/>
    <property type="match status" value="1"/>
</dbReference>
<keyword evidence="5 6" id="KW-0472">Membrane</keyword>
<gene>
    <name evidence="7" type="ORF">BS101_13510</name>
</gene>
<dbReference type="PANTHER" id="PTHR30618">
    <property type="entry name" value="NCS1 FAMILY PURINE/PYRIMIDINE TRANSPORTER"/>
    <property type="match status" value="1"/>
</dbReference>
<feature type="transmembrane region" description="Helical" evidence="6">
    <location>
        <begin position="165"/>
        <end position="185"/>
    </location>
</feature>
<evidence type="ECO:0000256" key="4">
    <source>
        <dbReference type="ARBA" id="ARBA00022989"/>
    </source>
</evidence>
<evidence type="ECO:0000256" key="1">
    <source>
        <dbReference type="ARBA" id="ARBA00004141"/>
    </source>
</evidence>
<feature type="transmembrane region" description="Helical" evidence="6">
    <location>
        <begin position="460"/>
        <end position="479"/>
    </location>
</feature>
<evidence type="ECO:0000313" key="7">
    <source>
        <dbReference type="EMBL" id="APM39681.1"/>
    </source>
</evidence>
<dbReference type="OrthoDB" id="9780088at2"/>
<feature type="transmembrane region" description="Helical" evidence="6">
    <location>
        <begin position="319"/>
        <end position="339"/>
    </location>
</feature>
<feature type="transmembrane region" description="Helical" evidence="6">
    <location>
        <begin position="433"/>
        <end position="454"/>
    </location>
</feature>
<dbReference type="EMBL" id="CP018335">
    <property type="protein sequence ID" value="APM39681.1"/>
    <property type="molecule type" value="Genomic_DNA"/>
</dbReference>
<comment type="subcellular location">
    <subcellularLocation>
        <location evidence="1">Membrane</location>
        <topology evidence="1">Multi-pass membrane protein</topology>
    </subcellularLocation>
</comment>
<keyword evidence="4 6" id="KW-1133">Transmembrane helix</keyword>
<protein>
    <submittedName>
        <fullName evidence="7">Nitrate reductase</fullName>
    </submittedName>
</protein>
<comment type="similarity">
    <text evidence="2">Belongs to the purine-cytosine permease (2.A.39) family.</text>
</comment>
<evidence type="ECO:0000256" key="3">
    <source>
        <dbReference type="ARBA" id="ARBA00022692"/>
    </source>
</evidence>
<evidence type="ECO:0000313" key="8">
    <source>
        <dbReference type="Proteomes" id="UP000184604"/>
    </source>
</evidence>
<evidence type="ECO:0000256" key="5">
    <source>
        <dbReference type="ARBA" id="ARBA00023136"/>
    </source>
</evidence>
<name>A0A1L5F9J1_CLOKL</name>
<evidence type="ECO:0000256" key="6">
    <source>
        <dbReference type="SAM" id="Phobius"/>
    </source>
</evidence>
<dbReference type="InterPro" id="IPR012681">
    <property type="entry name" value="NCS1"/>
</dbReference>
<dbReference type="CDD" id="cd11485">
    <property type="entry name" value="SLC-NCS1sbd_YbbW-like"/>
    <property type="match status" value="1"/>
</dbReference>
<sequence>MEQLREKEIYELDKSDINVTESKLYNDDNAPVPVKERTWNTYNFTALWIGMAHCIPTYMLAGSLISLGMNWNQALFTITLGNLIVLIPILLNAHPGTKYGINFPVFSRAAFGVFGANIPAVLRAIVACGWFGINTYIGGSALNVLFSAVIPGWETLGGSFQIAGLSLPAAITFMIFWGIQMFIIFKGMEQLKKFENWAAPAVIVLAVFLVIWAVSSAHGFGPLLSEESKLKNMGDFMKVFPAALTSMVGFWATLSLNIPDFTRFAKGQKEQMVGQSLGLPITMTIFSAMGIIITSATVVIYGKAMWDPVDIIAKFTNPIALLIGFFGIVVASLSVNIAANIVSPANDFSNMAPKHISFKMGSLITGIIGILIMPWKLLSDPSGYIYAWLGTYSGILGPVAAIIICDYWIIKKKNLVLKDLYLTKGKYTYNKGFNLKAVISLIVGIFAALIGKIIPSLSGLANYAWFVGFAVSFVIYYLLSASSKEPESAAGLANESSNS</sequence>
<dbReference type="RefSeq" id="WP_073539298.1">
    <property type="nucleotide sequence ID" value="NZ_CP018335.1"/>
</dbReference>
<proteinExistence type="inferred from homology"/>
<dbReference type="Gene3D" id="1.10.4160.10">
    <property type="entry name" value="Hydantoin permease"/>
    <property type="match status" value="1"/>
</dbReference>
<accession>A0A1L5F9J1</accession>
<dbReference type="InterPro" id="IPR001248">
    <property type="entry name" value="Pur-cyt_permease"/>
</dbReference>
<feature type="transmembrane region" description="Helical" evidence="6">
    <location>
        <begin position="277"/>
        <end position="299"/>
    </location>
</feature>
<dbReference type="Pfam" id="PF02133">
    <property type="entry name" value="Transp_cyt_pur"/>
    <property type="match status" value="1"/>
</dbReference>
<feature type="transmembrane region" description="Helical" evidence="6">
    <location>
        <begin position="46"/>
        <end position="67"/>
    </location>
</feature>
<organism evidence="7 8">
    <name type="scientific">Clostridium kluyveri</name>
    <dbReference type="NCBI Taxonomy" id="1534"/>
    <lineage>
        <taxon>Bacteria</taxon>
        <taxon>Bacillati</taxon>
        <taxon>Bacillota</taxon>
        <taxon>Clostridia</taxon>
        <taxon>Eubacteriales</taxon>
        <taxon>Clostridiaceae</taxon>
        <taxon>Clostridium</taxon>
    </lineage>
</organism>
<evidence type="ECO:0000256" key="2">
    <source>
        <dbReference type="ARBA" id="ARBA00008974"/>
    </source>
</evidence>
<dbReference type="PANTHER" id="PTHR30618:SF0">
    <property type="entry name" value="PURINE-URACIL PERMEASE NCS1"/>
    <property type="match status" value="1"/>
</dbReference>
<keyword evidence="3 6" id="KW-0812">Transmembrane</keyword>
<reference evidence="7 8" key="1">
    <citation type="submission" date="2016-12" db="EMBL/GenBank/DDBJ databases">
        <title>Complete genome sequence of Clostridium kluyveri JZZ isolated from the pit mud of a Chinese flavor liquor-making factory.</title>
        <authorList>
            <person name="Wang Y."/>
        </authorList>
    </citation>
    <scope>NUCLEOTIDE SEQUENCE [LARGE SCALE GENOMIC DNA]</scope>
    <source>
        <strain evidence="7 8">JZZ</strain>
    </source>
</reference>
<dbReference type="AlphaFoldDB" id="A0A1L5F9J1"/>
<dbReference type="GO" id="GO:0015205">
    <property type="term" value="F:nucleobase transmembrane transporter activity"/>
    <property type="evidence" value="ECO:0007669"/>
    <property type="project" value="TreeGrafter"/>
</dbReference>
<dbReference type="Proteomes" id="UP000184604">
    <property type="component" value="Chromosome"/>
</dbReference>
<dbReference type="GO" id="GO:0005886">
    <property type="term" value="C:plasma membrane"/>
    <property type="evidence" value="ECO:0007669"/>
    <property type="project" value="TreeGrafter"/>
</dbReference>
<feature type="transmembrane region" description="Helical" evidence="6">
    <location>
        <begin position="74"/>
        <end position="93"/>
    </location>
</feature>
<dbReference type="InterPro" id="IPR045225">
    <property type="entry name" value="Uracil/uridine/allantoin_perm"/>
</dbReference>
<feature type="transmembrane region" description="Helical" evidence="6">
    <location>
        <begin position="239"/>
        <end position="256"/>
    </location>
</feature>